<keyword evidence="8" id="KW-0648">Protein biosynthesis</keyword>
<dbReference type="STRING" id="126957.T1J2H5"/>
<dbReference type="InterPro" id="IPR035979">
    <property type="entry name" value="RBD_domain_sf"/>
</dbReference>
<evidence type="ECO:0000256" key="2">
    <source>
        <dbReference type="ARBA" id="ARBA00013856"/>
    </source>
</evidence>
<evidence type="ECO:0000256" key="4">
    <source>
        <dbReference type="ARBA" id="ARBA00022490"/>
    </source>
</evidence>
<evidence type="ECO:0000313" key="14">
    <source>
        <dbReference type="EnsemblMetazoa" id="SMAR007768-PA"/>
    </source>
</evidence>
<dbReference type="SMART" id="SM00360">
    <property type="entry name" value="RRM"/>
    <property type="match status" value="1"/>
</dbReference>
<dbReference type="Proteomes" id="UP000014500">
    <property type="component" value="Unassembled WGS sequence"/>
</dbReference>
<evidence type="ECO:0000256" key="5">
    <source>
        <dbReference type="ARBA" id="ARBA00022540"/>
    </source>
</evidence>
<dbReference type="GO" id="GO:0003723">
    <property type="term" value="F:RNA binding"/>
    <property type="evidence" value="ECO:0007669"/>
    <property type="project" value="UniProtKB-UniRule"/>
</dbReference>
<reference evidence="14" key="2">
    <citation type="submission" date="2015-02" db="UniProtKB">
        <authorList>
            <consortium name="EnsemblMetazoa"/>
        </authorList>
    </citation>
    <scope>IDENTIFICATION</scope>
</reference>
<evidence type="ECO:0000256" key="6">
    <source>
        <dbReference type="ARBA" id="ARBA00022553"/>
    </source>
</evidence>
<organism evidence="14 15">
    <name type="scientific">Strigamia maritima</name>
    <name type="common">European centipede</name>
    <name type="synonym">Geophilus maritimus</name>
    <dbReference type="NCBI Taxonomy" id="126957"/>
    <lineage>
        <taxon>Eukaryota</taxon>
        <taxon>Metazoa</taxon>
        <taxon>Ecdysozoa</taxon>
        <taxon>Arthropoda</taxon>
        <taxon>Myriapoda</taxon>
        <taxon>Chilopoda</taxon>
        <taxon>Pleurostigmophora</taxon>
        <taxon>Geophilomorpha</taxon>
        <taxon>Linotaeniidae</taxon>
        <taxon>Strigamia</taxon>
    </lineage>
</organism>
<dbReference type="PANTHER" id="PTHR23236:SF11">
    <property type="entry name" value="EUKARYOTIC TRANSLATION INITIATION FACTOR 4H"/>
    <property type="match status" value="1"/>
</dbReference>
<reference evidence="15" key="1">
    <citation type="submission" date="2011-05" db="EMBL/GenBank/DDBJ databases">
        <authorList>
            <person name="Richards S.R."/>
            <person name="Qu J."/>
            <person name="Jiang H."/>
            <person name="Jhangiani S.N."/>
            <person name="Agravi P."/>
            <person name="Goodspeed R."/>
            <person name="Gross S."/>
            <person name="Mandapat C."/>
            <person name="Jackson L."/>
            <person name="Mathew T."/>
            <person name="Pu L."/>
            <person name="Thornton R."/>
            <person name="Saada N."/>
            <person name="Wilczek-Boney K.B."/>
            <person name="Lee S."/>
            <person name="Kovar C."/>
            <person name="Wu Y."/>
            <person name="Scherer S.E."/>
            <person name="Worley K.C."/>
            <person name="Muzny D.M."/>
            <person name="Gibbs R."/>
        </authorList>
    </citation>
    <scope>NUCLEOTIDE SEQUENCE</scope>
    <source>
        <strain evidence="15">Brora</strain>
    </source>
</reference>
<evidence type="ECO:0000256" key="8">
    <source>
        <dbReference type="ARBA" id="ARBA00022917"/>
    </source>
</evidence>
<dbReference type="FunFam" id="3.30.70.330:FF:000115">
    <property type="entry name" value="eukaryotic translation initiation factor 4H"/>
    <property type="match status" value="1"/>
</dbReference>
<keyword evidence="5" id="KW-0396">Initiation factor</keyword>
<dbReference type="SUPFAM" id="SSF54928">
    <property type="entry name" value="RNA-binding domain, RBD"/>
    <property type="match status" value="1"/>
</dbReference>
<comment type="function">
    <text evidence="10">Stimulates the RNA helicase activity of EIF4A in the translation initiation complex. Binds weakly mRNA.</text>
</comment>
<evidence type="ECO:0000313" key="15">
    <source>
        <dbReference type="Proteomes" id="UP000014500"/>
    </source>
</evidence>
<feature type="compositionally biased region" description="Basic and acidic residues" evidence="12">
    <location>
        <begin position="277"/>
        <end position="290"/>
    </location>
</feature>
<evidence type="ECO:0000259" key="13">
    <source>
        <dbReference type="PROSITE" id="PS50102"/>
    </source>
</evidence>
<dbReference type="InterPro" id="IPR034229">
    <property type="entry name" value="eIF4H_RRM"/>
</dbReference>
<dbReference type="EMBL" id="JH431806">
    <property type="status" value="NOT_ANNOTATED_CDS"/>
    <property type="molecule type" value="Genomic_DNA"/>
</dbReference>
<proteinExistence type="predicted"/>
<feature type="compositionally biased region" description="Gly residues" evidence="12">
    <location>
        <begin position="117"/>
        <end position="140"/>
    </location>
</feature>
<name>T1J2H5_STRMM</name>
<feature type="region of interest" description="Disordered" evidence="12">
    <location>
        <begin position="1"/>
        <end position="34"/>
    </location>
</feature>
<dbReference type="PANTHER" id="PTHR23236">
    <property type="entry name" value="EUKARYOTIC TRANSLATION INITIATION FACTOR 4B/4H"/>
    <property type="match status" value="1"/>
</dbReference>
<dbReference type="InterPro" id="IPR012677">
    <property type="entry name" value="Nucleotide-bd_a/b_plait_sf"/>
</dbReference>
<keyword evidence="3" id="KW-0488">Methylation</keyword>
<sequence length="309" mass="33208">MADRYNSNQFEEFGSSSKYEDFRGSSRPLPKEPPYTAFVGNLPMGVVQGDIDEIFKGLKIRSIRLVRDKETDKFKGFCYVEFEDLESLQEALAFDGASLGKRPIRVDVAEGRRSDKGGGFNQRGGRGGGGGGGGGGFGRGSGRRNFDESGGGRGSEDEAERTFRSDEGGYSDRGNRSGSGRFGDRQNRSGFSGGYGDRERRGSGGPAGAGGGGAGYGRSAGGPPSQRDRRPPEDFKEPSAEEAARRPRLKLLPRTVTAPVNSVADTATRSSIFGVAKPRDEKLFDPKKEDGEDDDVTDYQLSGQEEQLN</sequence>
<feature type="compositionally biased region" description="Basic and acidic residues" evidence="12">
    <location>
        <begin position="154"/>
        <end position="167"/>
    </location>
</feature>
<dbReference type="PROSITE" id="PS50102">
    <property type="entry name" value="RRM"/>
    <property type="match status" value="1"/>
</dbReference>
<keyword evidence="15" id="KW-1185">Reference proteome</keyword>
<evidence type="ECO:0000256" key="1">
    <source>
        <dbReference type="ARBA" id="ARBA00004556"/>
    </source>
</evidence>
<evidence type="ECO:0000256" key="3">
    <source>
        <dbReference type="ARBA" id="ARBA00022481"/>
    </source>
</evidence>
<dbReference type="GO" id="GO:0003743">
    <property type="term" value="F:translation initiation factor activity"/>
    <property type="evidence" value="ECO:0007669"/>
    <property type="project" value="UniProtKB-KW"/>
</dbReference>
<protein>
    <recommendedName>
        <fullName evidence="2">Eukaryotic translation initiation factor 4H</fullName>
    </recommendedName>
</protein>
<feature type="compositionally biased region" description="Gly residues" evidence="12">
    <location>
        <begin position="203"/>
        <end position="220"/>
    </location>
</feature>
<feature type="compositionally biased region" description="Polar residues" evidence="12">
    <location>
        <begin position="1"/>
        <end position="17"/>
    </location>
</feature>
<dbReference type="GO" id="GO:0048471">
    <property type="term" value="C:perinuclear region of cytoplasm"/>
    <property type="evidence" value="ECO:0007669"/>
    <property type="project" value="UniProtKB-SubCell"/>
</dbReference>
<dbReference type="eggNOG" id="KOG0118">
    <property type="taxonomic scope" value="Eukaryota"/>
</dbReference>
<feature type="compositionally biased region" description="Polar residues" evidence="12">
    <location>
        <begin position="299"/>
        <end position="309"/>
    </location>
</feature>
<evidence type="ECO:0000256" key="9">
    <source>
        <dbReference type="ARBA" id="ARBA00022990"/>
    </source>
</evidence>
<evidence type="ECO:0000256" key="7">
    <source>
        <dbReference type="ARBA" id="ARBA00022884"/>
    </source>
</evidence>
<keyword evidence="9" id="KW-0007">Acetylation</keyword>
<dbReference type="CDD" id="cd12401">
    <property type="entry name" value="RRM_eIF4H"/>
    <property type="match status" value="1"/>
</dbReference>
<dbReference type="Gene3D" id="3.30.70.330">
    <property type="match status" value="1"/>
</dbReference>
<evidence type="ECO:0000256" key="12">
    <source>
        <dbReference type="SAM" id="MobiDB-lite"/>
    </source>
</evidence>
<evidence type="ECO:0000256" key="10">
    <source>
        <dbReference type="ARBA" id="ARBA00025462"/>
    </source>
</evidence>
<comment type="subcellular location">
    <subcellularLocation>
        <location evidence="1">Cytoplasm</location>
        <location evidence="1">Perinuclear region</location>
    </subcellularLocation>
</comment>
<keyword evidence="7 11" id="KW-0694">RNA-binding</keyword>
<dbReference type="PhylomeDB" id="T1J2H5"/>
<dbReference type="AlphaFoldDB" id="T1J2H5"/>
<feature type="region of interest" description="Disordered" evidence="12">
    <location>
        <begin position="110"/>
        <end position="309"/>
    </location>
</feature>
<feature type="compositionally biased region" description="Basic and acidic residues" evidence="12">
    <location>
        <begin position="226"/>
        <end position="245"/>
    </location>
</feature>
<keyword evidence="6" id="KW-0597">Phosphoprotein</keyword>
<dbReference type="InterPro" id="IPR000504">
    <property type="entry name" value="RRM_dom"/>
</dbReference>
<dbReference type="HOGENOM" id="CLU_046195_0_0_1"/>
<evidence type="ECO:0000256" key="11">
    <source>
        <dbReference type="PROSITE-ProRule" id="PRU00176"/>
    </source>
</evidence>
<dbReference type="Pfam" id="PF00076">
    <property type="entry name" value="RRM_1"/>
    <property type="match status" value="1"/>
</dbReference>
<dbReference type="EnsemblMetazoa" id="SMAR007768-RA">
    <property type="protein sequence ID" value="SMAR007768-PA"/>
    <property type="gene ID" value="SMAR007768"/>
</dbReference>
<feature type="domain" description="RRM" evidence="13">
    <location>
        <begin position="35"/>
        <end position="111"/>
    </location>
</feature>
<accession>T1J2H5</accession>
<keyword evidence="4" id="KW-0963">Cytoplasm</keyword>
<dbReference type="OMA" id="GPEDRGM"/>
<feature type="compositionally biased region" description="Polar residues" evidence="12">
    <location>
        <begin position="258"/>
        <end position="271"/>
    </location>
</feature>